<dbReference type="RefSeq" id="WP_416205670.1">
    <property type="nucleotide sequence ID" value="NZ_JBBKTX010000008.1"/>
</dbReference>
<evidence type="ECO:0000259" key="9">
    <source>
        <dbReference type="Pfam" id="PF12704"/>
    </source>
</evidence>
<evidence type="ECO:0000256" key="3">
    <source>
        <dbReference type="ARBA" id="ARBA00022475"/>
    </source>
</evidence>
<reference evidence="10 11" key="1">
    <citation type="submission" date="2024-03" db="EMBL/GenBank/DDBJ databases">
        <title>High-quality draft genome sequence of Oceanobacter sp. wDCs-4.</title>
        <authorList>
            <person name="Dong C."/>
        </authorList>
    </citation>
    <scope>NUCLEOTIDE SEQUENCE [LARGE SCALE GENOMIC DNA]</scope>
    <source>
        <strain evidence="11">wDCs-4</strain>
    </source>
</reference>
<evidence type="ECO:0000313" key="10">
    <source>
        <dbReference type="EMBL" id="MFK4752389.1"/>
    </source>
</evidence>
<dbReference type="EMBL" id="JBBKTX010000008">
    <property type="protein sequence ID" value="MFK4752389.1"/>
    <property type="molecule type" value="Genomic_DNA"/>
</dbReference>
<evidence type="ECO:0000256" key="4">
    <source>
        <dbReference type="ARBA" id="ARBA00022692"/>
    </source>
</evidence>
<keyword evidence="6 7" id="KW-0472">Membrane</keyword>
<comment type="subcellular location">
    <subcellularLocation>
        <location evidence="1">Cell membrane</location>
        <topology evidence="1">Multi-pass membrane protein</topology>
    </subcellularLocation>
</comment>
<proteinExistence type="predicted"/>
<accession>A0ABW8NHE8</accession>
<feature type="transmembrane region" description="Helical" evidence="7">
    <location>
        <begin position="263"/>
        <end position="286"/>
    </location>
</feature>
<keyword evidence="11" id="KW-1185">Reference proteome</keyword>
<comment type="caution">
    <text evidence="10">The sequence shown here is derived from an EMBL/GenBank/DDBJ whole genome shotgun (WGS) entry which is preliminary data.</text>
</comment>
<dbReference type="Pfam" id="PF12704">
    <property type="entry name" value="MacB_PCD"/>
    <property type="match status" value="1"/>
</dbReference>
<dbReference type="PANTHER" id="PTHR43738:SF1">
    <property type="entry name" value="HEMIN TRANSPORT SYSTEM PERMEASE PROTEIN HRTB-RELATED"/>
    <property type="match status" value="1"/>
</dbReference>
<keyword evidence="4 7" id="KW-0812">Transmembrane</keyword>
<dbReference type="Pfam" id="PF02687">
    <property type="entry name" value="FtsX"/>
    <property type="match status" value="1"/>
</dbReference>
<evidence type="ECO:0000256" key="5">
    <source>
        <dbReference type="ARBA" id="ARBA00022989"/>
    </source>
</evidence>
<keyword evidence="2" id="KW-0813">Transport</keyword>
<evidence type="ECO:0000256" key="7">
    <source>
        <dbReference type="SAM" id="Phobius"/>
    </source>
</evidence>
<dbReference type="InterPro" id="IPR003838">
    <property type="entry name" value="ABC3_permease_C"/>
</dbReference>
<evidence type="ECO:0000313" key="11">
    <source>
        <dbReference type="Proteomes" id="UP001620597"/>
    </source>
</evidence>
<sequence length="379" mass="40530">MNLAVKDIRANLARFLLTGLGVGLTLLAAMSMTGLYHGIVSDALAIIDDSGADLWVIQAGTEGPFAEGSSIDRRTLARTLSVPGVRTARQFTLQSRRFDIHGNTVRGSLIGLDFPADRGEWIPLLAGRPLAAGRGEAIADESTGLRLGDELRLDGTRCVVVGLARHYLDSSGNPVVALGINDALDVQTHRPADAVAIARAARRSLPSGRGANVAAIMLELEDSADVAEVRRTIDRWGDVTVLSAEEQRTVFLYGRLGRLRGQILMFTAVLLLVSAVVIAVTIYTMTLEKQHEIALLKLIGSPNGPIVSMILQQALALGALGYGIAVLLGPLIWPLFPRRLVQPPQDFLMFAAIVLVLCGVGALLGIWKAMQVEAREVLS</sequence>
<keyword evidence="5 7" id="KW-1133">Transmembrane helix</keyword>
<protein>
    <submittedName>
        <fullName evidence="10">ABC transporter permease</fullName>
    </submittedName>
</protein>
<name>A0ABW8NHE8_9GAMM</name>
<feature type="transmembrane region" description="Helical" evidence="7">
    <location>
        <begin position="347"/>
        <end position="367"/>
    </location>
</feature>
<evidence type="ECO:0000256" key="1">
    <source>
        <dbReference type="ARBA" id="ARBA00004651"/>
    </source>
</evidence>
<dbReference type="PANTHER" id="PTHR43738">
    <property type="entry name" value="ABC TRANSPORTER, MEMBRANE PROTEIN"/>
    <property type="match status" value="1"/>
</dbReference>
<evidence type="ECO:0000256" key="2">
    <source>
        <dbReference type="ARBA" id="ARBA00022448"/>
    </source>
</evidence>
<keyword evidence="3" id="KW-1003">Cell membrane</keyword>
<feature type="transmembrane region" description="Helical" evidence="7">
    <location>
        <begin position="306"/>
        <end position="335"/>
    </location>
</feature>
<dbReference type="InterPro" id="IPR025857">
    <property type="entry name" value="MacB_PCD"/>
</dbReference>
<feature type="domain" description="ABC3 transporter permease C-terminal" evidence="8">
    <location>
        <begin position="265"/>
        <end position="372"/>
    </location>
</feature>
<organism evidence="10 11">
    <name type="scientific">Oceanobacter antarcticus</name>
    <dbReference type="NCBI Taxonomy" id="3133425"/>
    <lineage>
        <taxon>Bacteria</taxon>
        <taxon>Pseudomonadati</taxon>
        <taxon>Pseudomonadota</taxon>
        <taxon>Gammaproteobacteria</taxon>
        <taxon>Oceanospirillales</taxon>
        <taxon>Oceanospirillaceae</taxon>
        <taxon>Oceanobacter</taxon>
    </lineage>
</organism>
<feature type="transmembrane region" description="Helical" evidence="7">
    <location>
        <begin position="12"/>
        <end position="30"/>
    </location>
</feature>
<feature type="domain" description="MacB-like periplasmic core" evidence="9">
    <location>
        <begin position="16"/>
        <end position="234"/>
    </location>
</feature>
<gene>
    <name evidence="10" type="ORF">WG929_08200</name>
</gene>
<dbReference type="InterPro" id="IPR051125">
    <property type="entry name" value="ABC-4/HrtB_transporter"/>
</dbReference>
<evidence type="ECO:0000256" key="6">
    <source>
        <dbReference type="ARBA" id="ARBA00023136"/>
    </source>
</evidence>
<evidence type="ECO:0000259" key="8">
    <source>
        <dbReference type="Pfam" id="PF02687"/>
    </source>
</evidence>
<dbReference type="Proteomes" id="UP001620597">
    <property type="component" value="Unassembled WGS sequence"/>
</dbReference>